<reference evidence="4" key="1">
    <citation type="journal article" date="2014" name="Int. J. Syst. Evol. Microbiol.">
        <title>Complete genome sequence of Corynebacterium casei LMG S-19264T (=DSM 44701T), isolated from a smear-ripened cheese.</title>
        <authorList>
            <consortium name="US DOE Joint Genome Institute (JGI-PGF)"/>
            <person name="Walter F."/>
            <person name="Albersmeier A."/>
            <person name="Kalinowski J."/>
            <person name="Ruckert C."/>
        </authorList>
    </citation>
    <scope>NUCLEOTIDE SEQUENCE</scope>
    <source>
        <strain evidence="4">CGMCC 4.7308</strain>
    </source>
</reference>
<dbReference type="RefSeq" id="WP_188941414.1">
    <property type="nucleotide sequence ID" value="NZ_BMNA01000003.1"/>
</dbReference>
<keyword evidence="1" id="KW-0723">Serine/threonine-protein kinase</keyword>
<comment type="caution">
    <text evidence="4">The sequence shown here is derived from an EMBL/GenBank/DDBJ whole genome shotgun (WGS) entry which is preliminary data.</text>
</comment>
<keyword evidence="1" id="KW-0418">Kinase</keyword>
<keyword evidence="5" id="KW-1185">Reference proteome</keyword>
<dbReference type="CDD" id="cd16936">
    <property type="entry name" value="HATPase_RsbW-like"/>
    <property type="match status" value="1"/>
</dbReference>
<dbReference type="EMBL" id="BMNA01000003">
    <property type="protein sequence ID" value="GGM00685.1"/>
    <property type="molecule type" value="Genomic_DNA"/>
</dbReference>
<organism evidence="4 5">
    <name type="scientific">Nakamurella endophytica</name>
    <dbReference type="NCBI Taxonomy" id="1748367"/>
    <lineage>
        <taxon>Bacteria</taxon>
        <taxon>Bacillati</taxon>
        <taxon>Actinomycetota</taxon>
        <taxon>Actinomycetes</taxon>
        <taxon>Nakamurellales</taxon>
        <taxon>Nakamurellaceae</taxon>
        <taxon>Nakamurella</taxon>
    </lineage>
</organism>
<dbReference type="Proteomes" id="UP000655208">
    <property type="component" value="Unassembled WGS sequence"/>
</dbReference>
<feature type="region of interest" description="Disordered" evidence="2">
    <location>
        <begin position="1"/>
        <end position="25"/>
    </location>
</feature>
<dbReference type="InterPro" id="IPR050267">
    <property type="entry name" value="Anti-sigma-factor_SerPK"/>
</dbReference>
<dbReference type="SUPFAM" id="SSF55874">
    <property type="entry name" value="ATPase domain of HSP90 chaperone/DNA topoisomerase II/histidine kinase"/>
    <property type="match status" value="1"/>
</dbReference>
<dbReference type="PANTHER" id="PTHR35526:SF3">
    <property type="entry name" value="ANTI-SIGMA-F FACTOR RSBW"/>
    <property type="match status" value="1"/>
</dbReference>
<evidence type="ECO:0000313" key="5">
    <source>
        <dbReference type="Proteomes" id="UP000655208"/>
    </source>
</evidence>
<dbReference type="InterPro" id="IPR036890">
    <property type="entry name" value="HATPase_C_sf"/>
</dbReference>
<dbReference type="Pfam" id="PF13581">
    <property type="entry name" value="HATPase_c_2"/>
    <property type="match status" value="1"/>
</dbReference>
<dbReference type="AlphaFoldDB" id="A0A917SWW0"/>
<keyword evidence="1" id="KW-0808">Transferase</keyword>
<gene>
    <name evidence="4" type="ORF">GCM10011594_20980</name>
</gene>
<protein>
    <recommendedName>
        <fullName evidence="3">Histidine kinase/HSP90-like ATPase domain-containing protein</fullName>
    </recommendedName>
</protein>
<dbReference type="GO" id="GO:0004674">
    <property type="term" value="F:protein serine/threonine kinase activity"/>
    <property type="evidence" value="ECO:0007669"/>
    <property type="project" value="UniProtKB-KW"/>
</dbReference>
<sequence>MDTTGTRTTGLAAQRGPAESVDTTRPVTSRLSVAADLLSVREVGPWLRDLLAATGADEGARLLARLELAVHEVCTNAVDHADLAPTDRIRLVGRVHPHRVVVAVSDEGRPFDGADAPEPVAGVAQVRGYGLMIVRQLVDEVAYRRTGTWNTWLLTLHR</sequence>
<feature type="domain" description="Histidine kinase/HSP90-like ATPase" evidence="3">
    <location>
        <begin position="34"/>
        <end position="150"/>
    </location>
</feature>
<evidence type="ECO:0000256" key="1">
    <source>
        <dbReference type="ARBA" id="ARBA00022527"/>
    </source>
</evidence>
<name>A0A917SWW0_9ACTN</name>
<feature type="compositionally biased region" description="Polar residues" evidence="2">
    <location>
        <begin position="1"/>
        <end position="11"/>
    </location>
</feature>
<evidence type="ECO:0000313" key="4">
    <source>
        <dbReference type="EMBL" id="GGM00685.1"/>
    </source>
</evidence>
<dbReference type="InterPro" id="IPR003594">
    <property type="entry name" value="HATPase_dom"/>
</dbReference>
<accession>A0A917SWW0</accession>
<evidence type="ECO:0000259" key="3">
    <source>
        <dbReference type="Pfam" id="PF13581"/>
    </source>
</evidence>
<dbReference type="PANTHER" id="PTHR35526">
    <property type="entry name" value="ANTI-SIGMA-F FACTOR RSBW-RELATED"/>
    <property type="match status" value="1"/>
</dbReference>
<dbReference type="Gene3D" id="3.30.565.10">
    <property type="entry name" value="Histidine kinase-like ATPase, C-terminal domain"/>
    <property type="match status" value="1"/>
</dbReference>
<evidence type="ECO:0000256" key="2">
    <source>
        <dbReference type="SAM" id="MobiDB-lite"/>
    </source>
</evidence>
<reference evidence="4" key="2">
    <citation type="submission" date="2020-09" db="EMBL/GenBank/DDBJ databases">
        <authorList>
            <person name="Sun Q."/>
            <person name="Zhou Y."/>
        </authorList>
    </citation>
    <scope>NUCLEOTIDE SEQUENCE</scope>
    <source>
        <strain evidence="4">CGMCC 4.7308</strain>
    </source>
</reference>
<proteinExistence type="predicted"/>